<dbReference type="InterPro" id="IPR029787">
    <property type="entry name" value="Nucleotide_cyclase"/>
</dbReference>
<evidence type="ECO:0000259" key="2">
    <source>
        <dbReference type="Pfam" id="PF19955"/>
    </source>
</evidence>
<feature type="region of interest" description="Disordered" evidence="1">
    <location>
        <begin position="328"/>
        <end position="448"/>
    </location>
</feature>
<organism evidence="3 4">
    <name type="scientific">Frankia alni (strain DSM 45986 / CECT 9034 / ACN14a)</name>
    <dbReference type="NCBI Taxonomy" id="326424"/>
    <lineage>
        <taxon>Bacteria</taxon>
        <taxon>Bacillati</taxon>
        <taxon>Actinomycetota</taxon>
        <taxon>Actinomycetes</taxon>
        <taxon>Frankiales</taxon>
        <taxon>Frankiaceae</taxon>
        <taxon>Frankia</taxon>
    </lineage>
</organism>
<accession>Q0RE67</accession>
<dbReference type="Pfam" id="PF19955">
    <property type="entry name" value="EAD1"/>
    <property type="match status" value="1"/>
</dbReference>
<dbReference type="eggNOG" id="COG2114">
    <property type="taxonomic scope" value="Bacteria"/>
</dbReference>
<feature type="compositionally biased region" description="Low complexity" evidence="1">
    <location>
        <begin position="396"/>
        <end position="419"/>
    </location>
</feature>
<protein>
    <recommendedName>
        <fullName evidence="2">Effector-associated domain-containing protein</fullName>
    </recommendedName>
</protein>
<proteinExistence type="predicted"/>
<dbReference type="AlphaFoldDB" id="Q0RE67"/>
<dbReference type="Gene3D" id="3.30.70.1230">
    <property type="entry name" value="Nucleotide cyclase"/>
    <property type="match status" value="1"/>
</dbReference>
<evidence type="ECO:0000256" key="1">
    <source>
        <dbReference type="SAM" id="MobiDB-lite"/>
    </source>
</evidence>
<gene>
    <name evidence="3" type="ordered locus">FRAAL5611</name>
</gene>
<keyword evidence="4" id="KW-1185">Reference proteome</keyword>
<evidence type="ECO:0000313" key="3">
    <source>
        <dbReference type="EMBL" id="CAJ64244.1"/>
    </source>
</evidence>
<sequence length="448" mass="46885">MIADIAPAGRGPSAPATSWNRFGGLVTQRLSEGEIRALASGFGTHYKARLLLERAGLSRARVPELSGSPYDYWSEISGLLENGLLVDGRARLLAAAAQEFPASPVFAAGQGGAPSLLGATASPDILPVTRGQGRSASRLPEPVSVFLLDARRYSGRGMLGQVEWRAALREIVATAVAGLRLPTESIRLLQDRGDGYLGAVHGSVAKVSLASDFVRELQIAQRAYNNGREPDSRLRLRMSLHHGDVIIDGTGAPGDAVVVAARLIDAPQVRALLERYPDADLVLALTPEYYRETAAESLRDLDPTKFREIDVSVGDKYTGTAWVTLPGHPANPPLGDDPVAARSPDVPVGAGASLPGAVTLPASDPRGDLPRPAEPRADMPRPAEPRGISEGETSPVAAEGVGTTAAAASPAAGAPGLPGEDTARGRIGVLRGRRKRSGSPPPFPGRRS</sequence>
<feature type="domain" description="Effector-associated" evidence="2">
    <location>
        <begin position="29"/>
        <end position="109"/>
    </location>
</feature>
<dbReference type="SUPFAM" id="SSF55073">
    <property type="entry name" value="Nucleotide cyclase"/>
    <property type="match status" value="1"/>
</dbReference>
<reference evidence="3 4" key="1">
    <citation type="journal article" date="2007" name="Genome Res.">
        <title>Genome characteristics of facultatively symbiotic Frankia sp. strains reflect host range and host plant biogeography.</title>
        <authorList>
            <person name="Normand P."/>
            <person name="Lapierre P."/>
            <person name="Tisa L.S."/>
            <person name="Gogarten J.P."/>
            <person name="Alloisio N."/>
            <person name="Bagnarol E."/>
            <person name="Bassi C.A."/>
            <person name="Berry A.M."/>
            <person name="Bickhart D.M."/>
            <person name="Choisne N."/>
            <person name="Couloux A."/>
            <person name="Cournoyer B."/>
            <person name="Cruveiller S."/>
            <person name="Daubin V."/>
            <person name="Demange N."/>
            <person name="Francino M.P."/>
            <person name="Goltsman E."/>
            <person name="Huang Y."/>
            <person name="Kopp O.R."/>
            <person name="Labarre L."/>
            <person name="Lapidus A."/>
            <person name="Lavire C."/>
            <person name="Marechal J."/>
            <person name="Martinez M."/>
            <person name="Mastronunzio J.E."/>
            <person name="Mullin B.C."/>
            <person name="Niemann J."/>
            <person name="Pujic P."/>
            <person name="Rawnsley T."/>
            <person name="Rouy Z."/>
            <person name="Schenowitz C."/>
            <person name="Sellstedt A."/>
            <person name="Tavares F."/>
            <person name="Tomkins J.P."/>
            <person name="Vallenet D."/>
            <person name="Valverde C."/>
            <person name="Wall L.G."/>
            <person name="Wang Y."/>
            <person name="Medigue C."/>
            <person name="Benson D.R."/>
        </authorList>
    </citation>
    <scope>NUCLEOTIDE SEQUENCE [LARGE SCALE GENOMIC DNA]</scope>
    <source>
        <strain evidence="4">DSM 45986 / CECT 9034 / ACN14a</strain>
    </source>
</reference>
<dbReference type="KEGG" id="fal:FRAAL5611"/>
<dbReference type="Proteomes" id="UP000000657">
    <property type="component" value="Chromosome"/>
</dbReference>
<dbReference type="HOGENOM" id="CLU_729102_0_0_11"/>
<feature type="compositionally biased region" description="Pro residues" evidence="1">
    <location>
        <begin position="439"/>
        <end position="448"/>
    </location>
</feature>
<evidence type="ECO:0000313" key="4">
    <source>
        <dbReference type="Proteomes" id="UP000000657"/>
    </source>
</evidence>
<feature type="compositionally biased region" description="Basic and acidic residues" evidence="1">
    <location>
        <begin position="365"/>
        <end position="389"/>
    </location>
</feature>
<dbReference type="InterPro" id="IPR045430">
    <property type="entry name" value="EAD1"/>
</dbReference>
<dbReference type="EMBL" id="CT573213">
    <property type="protein sequence ID" value="CAJ64244.1"/>
    <property type="molecule type" value="Genomic_DNA"/>
</dbReference>
<name>Q0RE67_FRAAA</name>